<evidence type="ECO:0000256" key="1">
    <source>
        <dbReference type="ARBA" id="ARBA00022723"/>
    </source>
</evidence>
<name>A0A0C3Q2K6_9AGAM</name>
<evidence type="ECO:0000256" key="4">
    <source>
        <dbReference type="PROSITE-ProRule" id="PRU00042"/>
    </source>
</evidence>
<evidence type="ECO:0000313" key="8">
    <source>
        <dbReference type="Proteomes" id="UP000054248"/>
    </source>
</evidence>
<dbReference type="PANTHER" id="PTHR23235:SF127">
    <property type="entry name" value="TRANSCRIPTION FACTOR, PUTATIVE (AFU_ORTHOLOGUE AFUA_3G09820)-RELATED"/>
    <property type="match status" value="1"/>
</dbReference>
<feature type="domain" description="C2H2-type" evidence="6">
    <location>
        <begin position="94"/>
        <end position="121"/>
    </location>
</feature>
<feature type="compositionally biased region" description="Polar residues" evidence="5">
    <location>
        <begin position="14"/>
        <end position="25"/>
    </location>
</feature>
<feature type="compositionally biased region" description="Low complexity" evidence="5">
    <location>
        <begin position="212"/>
        <end position="229"/>
    </location>
</feature>
<feature type="compositionally biased region" description="Basic and acidic residues" evidence="5">
    <location>
        <begin position="144"/>
        <end position="154"/>
    </location>
</feature>
<dbReference type="GO" id="GO:0000978">
    <property type="term" value="F:RNA polymerase II cis-regulatory region sequence-specific DNA binding"/>
    <property type="evidence" value="ECO:0007669"/>
    <property type="project" value="TreeGrafter"/>
</dbReference>
<keyword evidence="2 4" id="KW-0863">Zinc-finger</keyword>
<feature type="compositionally biased region" description="Low complexity" evidence="5">
    <location>
        <begin position="237"/>
        <end position="249"/>
    </location>
</feature>
<feature type="compositionally biased region" description="Low complexity" evidence="5">
    <location>
        <begin position="156"/>
        <end position="170"/>
    </location>
</feature>
<feature type="compositionally biased region" description="Low complexity" evidence="5">
    <location>
        <begin position="26"/>
        <end position="48"/>
    </location>
</feature>
<dbReference type="OrthoDB" id="10018191at2759"/>
<dbReference type="GO" id="GO:0008270">
    <property type="term" value="F:zinc ion binding"/>
    <property type="evidence" value="ECO:0007669"/>
    <property type="project" value="UniProtKB-KW"/>
</dbReference>
<dbReference type="Proteomes" id="UP000054248">
    <property type="component" value="Unassembled WGS sequence"/>
</dbReference>
<dbReference type="Pfam" id="PF00096">
    <property type="entry name" value="zf-C2H2"/>
    <property type="match status" value="2"/>
</dbReference>
<feature type="region of interest" description="Disordered" evidence="5">
    <location>
        <begin position="1"/>
        <end position="58"/>
    </location>
</feature>
<keyword evidence="3" id="KW-0862">Zinc</keyword>
<proteinExistence type="predicted"/>
<dbReference type="SUPFAM" id="SSF57667">
    <property type="entry name" value="beta-beta-alpha zinc fingers"/>
    <property type="match status" value="1"/>
</dbReference>
<evidence type="ECO:0000256" key="3">
    <source>
        <dbReference type="ARBA" id="ARBA00022833"/>
    </source>
</evidence>
<reference evidence="7 8" key="1">
    <citation type="submission" date="2014-04" db="EMBL/GenBank/DDBJ databases">
        <authorList>
            <consortium name="DOE Joint Genome Institute"/>
            <person name="Kuo A."/>
            <person name="Girlanda M."/>
            <person name="Perotto S."/>
            <person name="Kohler A."/>
            <person name="Nagy L.G."/>
            <person name="Floudas D."/>
            <person name="Copeland A."/>
            <person name="Barry K.W."/>
            <person name="Cichocki N."/>
            <person name="Veneault-Fourrey C."/>
            <person name="LaButti K."/>
            <person name="Lindquist E.A."/>
            <person name="Lipzen A."/>
            <person name="Lundell T."/>
            <person name="Morin E."/>
            <person name="Murat C."/>
            <person name="Sun H."/>
            <person name="Tunlid A."/>
            <person name="Henrissat B."/>
            <person name="Grigoriev I.V."/>
            <person name="Hibbett D.S."/>
            <person name="Martin F."/>
            <person name="Nordberg H.P."/>
            <person name="Cantor M.N."/>
            <person name="Hua S.X."/>
        </authorList>
    </citation>
    <scope>NUCLEOTIDE SEQUENCE [LARGE SCALE GENOMIC DNA]</scope>
    <source>
        <strain evidence="7 8">MUT 4182</strain>
    </source>
</reference>
<organism evidence="7 8">
    <name type="scientific">Tulasnella calospora MUT 4182</name>
    <dbReference type="NCBI Taxonomy" id="1051891"/>
    <lineage>
        <taxon>Eukaryota</taxon>
        <taxon>Fungi</taxon>
        <taxon>Dikarya</taxon>
        <taxon>Basidiomycota</taxon>
        <taxon>Agaricomycotina</taxon>
        <taxon>Agaricomycetes</taxon>
        <taxon>Cantharellales</taxon>
        <taxon>Tulasnellaceae</taxon>
        <taxon>Tulasnella</taxon>
    </lineage>
</organism>
<dbReference type="InterPro" id="IPR036236">
    <property type="entry name" value="Znf_C2H2_sf"/>
</dbReference>
<feature type="compositionally biased region" description="Basic and acidic residues" evidence="5">
    <location>
        <begin position="482"/>
        <end position="497"/>
    </location>
</feature>
<feature type="region of interest" description="Disordered" evidence="5">
    <location>
        <begin position="137"/>
        <end position="253"/>
    </location>
</feature>
<feature type="region of interest" description="Disordered" evidence="5">
    <location>
        <begin position="274"/>
        <end position="543"/>
    </location>
</feature>
<keyword evidence="1" id="KW-0479">Metal-binding</keyword>
<dbReference type="HOGENOM" id="CLU_501725_0_0_1"/>
<dbReference type="GO" id="GO:0000981">
    <property type="term" value="F:DNA-binding transcription factor activity, RNA polymerase II-specific"/>
    <property type="evidence" value="ECO:0007669"/>
    <property type="project" value="TreeGrafter"/>
</dbReference>
<feature type="domain" description="C2H2-type" evidence="6">
    <location>
        <begin position="63"/>
        <end position="93"/>
    </location>
</feature>
<evidence type="ECO:0000259" key="6">
    <source>
        <dbReference type="PROSITE" id="PS50157"/>
    </source>
</evidence>
<protein>
    <recommendedName>
        <fullName evidence="6">C2H2-type domain-containing protein</fullName>
    </recommendedName>
</protein>
<dbReference type="AlphaFoldDB" id="A0A0C3Q2K6"/>
<evidence type="ECO:0000256" key="2">
    <source>
        <dbReference type="ARBA" id="ARBA00022771"/>
    </source>
</evidence>
<feature type="compositionally biased region" description="Basic and acidic residues" evidence="5">
    <location>
        <begin position="529"/>
        <end position="543"/>
    </location>
</feature>
<feature type="compositionally biased region" description="Low complexity" evidence="5">
    <location>
        <begin position="291"/>
        <end position="309"/>
    </location>
</feature>
<dbReference type="InterPro" id="IPR013087">
    <property type="entry name" value="Znf_C2H2_type"/>
</dbReference>
<gene>
    <name evidence="7" type="ORF">M407DRAFT_27760</name>
</gene>
<feature type="compositionally biased region" description="Basic and acidic residues" evidence="5">
    <location>
        <begin position="421"/>
        <end position="434"/>
    </location>
</feature>
<reference evidence="8" key="2">
    <citation type="submission" date="2015-01" db="EMBL/GenBank/DDBJ databases">
        <title>Evolutionary Origins and Diversification of the Mycorrhizal Mutualists.</title>
        <authorList>
            <consortium name="DOE Joint Genome Institute"/>
            <consortium name="Mycorrhizal Genomics Consortium"/>
            <person name="Kohler A."/>
            <person name="Kuo A."/>
            <person name="Nagy L.G."/>
            <person name="Floudas D."/>
            <person name="Copeland A."/>
            <person name="Barry K.W."/>
            <person name="Cichocki N."/>
            <person name="Veneault-Fourrey C."/>
            <person name="LaButti K."/>
            <person name="Lindquist E.A."/>
            <person name="Lipzen A."/>
            <person name="Lundell T."/>
            <person name="Morin E."/>
            <person name="Murat C."/>
            <person name="Riley R."/>
            <person name="Ohm R."/>
            <person name="Sun H."/>
            <person name="Tunlid A."/>
            <person name="Henrissat B."/>
            <person name="Grigoriev I.V."/>
            <person name="Hibbett D.S."/>
            <person name="Martin F."/>
        </authorList>
    </citation>
    <scope>NUCLEOTIDE SEQUENCE [LARGE SCALE GENOMIC DNA]</scope>
    <source>
        <strain evidence="8">MUT 4182</strain>
    </source>
</reference>
<evidence type="ECO:0000256" key="5">
    <source>
        <dbReference type="SAM" id="MobiDB-lite"/>
    </source>
</evidence>
<sequence>MMDDPSQHPPASLHPSTAPSAQQGLSPNAGANGSAVSAAAGGAPPAAGTPQTKRYRPAPAKTFQCRGFGECRMVFSRSEHLARHIRKHTGERPFACHCGKQFSRLDNLRQHAQTVHSDKHTENELMMRELTTLHTQLAARSSKVNRETQAEKRRASNNAAAAAGMAAGDARPGTSTGYEGQGQYPPPAIPGPLGVGIPYHHQMPQYPPPSPYGGLPPTGHYPPSQEYPGYYPPPGAAVPAQQQYSGYSPQYPPPYPPAHGVRYAPYPAPAYPTGASGPYNPGSAGYQDGQTSSPGPHTPLTPSSTTPLSANSAGPGQSFLGSGPPSATAPGGGSFLGPPGAGPGRIQTGSPAAHDPNSAHTPVDADIQRQQLTAPTQSFRNQHLHSPVPVSPSVYSANGDHPGSAIDASSNGGGGSGFGPHSKDSPDGFIRDQQQRAPPDDYESGFDGRSIGGSSNGNVEQGFRERGAGSEPGFGHSNSTSRDIHQRSAHQYSHDGRSAAGFNGAAGRGEHYGRSITPTAAGGNGSGFDNERQYSKDSAKEVS</sequence>
<dbReference type="EMBL" id="KN823102">
    <property type="protein sequence ID" value="KIO22730.1"/>
    <property type="molecule type" value="Genomic_DNA"/>
</dbReference>
<dbReference type="FunFam" id="3.30.160.60:FF:002343">
    <property type="entry name" value="Zinc finger protein 33A"/>
    <property type="match status" value="1"/>
</dbReference>
<dbReference type="PANTHER" id="PTHR23235">
    <property type="entry name" value="KRUEPPEL-LIKE TRANSCRIPTION FACTOR"/>
    <property type="match status" value="1"/>
</dbReference>
<accession>A0A0C3Q2K6</accession>
<keyword evidence="8" id="KW-1185">Reference proteome</keyword>
<dbReference type="Gene3D" id="3.30.160.60">
    <property type="entry name" value="Classic Zinc Finger"/>
    <property type="match status" value="2"/>
</dbReference>
<dbReference type="STRING" id="1051891.A0A0C3Q2K6"/>
<feature type="compositionally biased region" description="Polar residues" evidence="5">
    <location>
        <begin position="368"/>
        <end position="381"/>
    </location>
</feature>
<evidence type="ECO:0000313" key="7">
    <source>
        <dbReference type="EMBL" id="KIO22730.1"/>
    </source>
</evidence>
<dbReference type="PROSITE" id="PS50157">
    <property type="entry name" value="ZINC_FINGER_C2H2_2"/>
    <property type="match status" value="2"/>
</dbReference>